<dbReference type="Proteomes" id="UP000190675">
    <property type="component" value="Chromosome I"/>
</dbReference>
<reference evidence="1 2" key="1">
    <citation type="submission" date="2016-11" db="EMBL/GenBank/DDBJ databases">
        <authorList>
            <person name="Jaros S."/>
            <person name="Januszkiewicz K."/>
            <person name="Wedrychowicz H."/>
        </authorList>
    </citation>
    <scope>NUCLEOTIDE SEQUENCE [LARGE SCALE GENOMIC DNA]</scope>
    <source>
        <strain evidence="1 2">GAS242</strain>
    </source>
</reference>
<evidence type="ECO:0000313" key="2">
    <source>
        <dbReference type="Proteomes" id="UP000190675"/>
    </source>
</evidence>
<proteinExistence type="predicted"/>
<accession>A0A1M5MKC0</accession>
<dbReference type="AlphaFoldDB" id="A0A1M5MKC0"/>
<evidence type="ECO:0000313" key="1">
    <source>
        <dbReference type="EMBL" id="SHG77696.1"/>
    </source>
</evidence>
<protein>
    <submittedName>
        <fullName evidence="1">Uncharacterized protein</fullName>
    </submittedName>
</protein>
<organism evidence="1 2">
    <name type="scientific">Bradyrhizobium erythrophlei</name>
    <dbReference type="NCBI Taxonomy" id="1437360"/>
    <lineage>
        <taxon>Bacteria</taxon>
        <taxon>Pseudomonadati</taxon>
        <taxon>Pseudomonadota</taxon>
        <taxon>Alphaproteobacteria</taxon>
        <taxon>Hyphomicrobiales</taxon>
        <taxon>Nitrobacteraceae</taxon>
        <taxon>Bradyrhizobium</taxon>
    </lineage>
</organism>
<gene>
    <name evidence="1" type="ORF">SAMN05444169_4076</name>
</gene>
<name>A0A1M5MKC0_9BRAD</name>
<dbReference type="EMBL" id="LT670818">
    <property type="protein sequence ID" value="SHG77696.1"/>
    <property type="molecule type" value="Genomic_DNA"/>
</dbReference>
<sequence length="178" mass="19453">MTARPPFAGSIVAFPCEGPDIQRLHCESCPRDDRACPLSPAADIPNARTAGTSTMATCMSGTIAVRAGVPVDVDQWGWDCGFYPPSHHGLHVQGTAETFEQARADFEAAWKEYLPKCSRADFEEYRRSVAWTSWKYAMWDKGCRIPTQSTDGRSQCFCGETIDIAGTAGHVYAAHMAA</sequence>